<dbReference type="PANTHER" id="PTHR43143:SF1">
    <property type="entry name" value="SERINE_THREONINE-PROTEIN PHOSPHATASE CPPED1"/>
    <property type="match status" value="1"/>
</dbReference>
<evidence type="ECO:0000313" key="3">
    <source>
        <dbReference type="Proteomes" id="UP000829925"/>
    </source>
</evidence>
<name>A0A8T9SWH2_9BACT</name>
<dbReference type="KEGG" id="haei:MUN82_19260"/>
<dbReference type="Gene3D" id="3.60.21.10">
    <property type="match status" value="1"/>
</dbReference>
<dbReference type="InterPro" id="IPR051918">
    <property type="entry name" value="STPP_CPPED1"/>
</dbReference>
<dbReference type="Proteomes" id="UP000829925">
    <property type="component" value="Chromosome"/>
</dbReference>
<organism evidence="2 3">
    <name type="scientific">Hymenobacter aerilatus</name>
    <dbReference type="NCBI Taxonomy" id="2932251"/>
    <lineage>
        <taxon>Bacteria</taxon>
        <taxon>Pseudomonadati</taxon>
        <taxon>Bacteroidota</taxon>
        <taxon>Cytophagia</taxon>
        <taxon>Cytophagales</taxon>
        <taxon>Hymenobacteraceae</taxon>
        <taxon>Hymenobacter</taxon>
    </lineage>
</organism>
<dbReference type="RefSeq" id="WP_245093024.1">
    <property type="nucleotide sequence ID" value="NZ_CP095053.1"/>
</dbReference>
<feature type="domain" description="Calcineurin-like phosphoesterase" evidence="1">
    <location>
        <begin position="65"/>
        <end position="233"/>
    </location>
</feature>
<dbReference type="PANTHER" id="PTHR43143">
    <property type="entry name" value="METALLOPHOSPHOESTERASE, CALCINEURIN SUPERFAMILY"/>
    <property type="match status" value="1"/>
</dbReference>
<dbReference type="EMBL" id="CP095053">
    <property type="protein sequence ID" value="UOR05063.1"/>
    <property type="molecule type" value="Genomic_DNA"/>
</dbReference>
<dbReference type="AlphaFoldDB" id="A0A8T9SWH2"/>
<dbReference type="Pfam" id="PF00149">
    <property type="entry name" value="Metallophos"/>
    <property type="match status" value="1"/>
</dbReference>
<evidence type="ECO:0000313" key="2">
    <source>
        <dbReference type="EMBL" id="UOR05063.1"/>
    </source>
</evidence>
<dbReference type="InterPro" id="IPR004843">
    <property type="entry name" value="Calcineurin-like_PHP"/>
</dbReference>
<reference evidence="2 3" key="1">
    <citation type="submission" date="2022-04" db="EMBL/GenBank/DDBJ databases">
        <title>Hymenobacter sp. isolated from the air.</title>
        <authorList>
            <person name="Won M."/>
            <person name="Lee C.-M."/>
            <person name="Woen H.-Y."/>
            <person name="Kwon S.-W."/>
        </authorList>
    </citation>
    <scope>NUCLEOTIDE SEQUENCE [LARGE SCALE GENOMIC DNA]</scope>
    <source>
        <strain evidence="3">5413 J-13</strain>
    </source>
</reference>
<proteinExistence type="predicted"/>
<accession>A0A8T9SWH2</accession>
<keyword evidence="3" id="KW-1185">Reference proteome</keyword>
<protein>
    <submittedName>
        <fullName evidence="2">Metallophosphoesterase</fullName>
    </submittedName>
</protein>
<sequence>MADFTFSRLAVRLAFGVLLTTAATGCDLLEFSPNDTRAPASERDLTRKNLTALAQRPVPTGGDTLRFVFTSDSQRYYDDVPPLVASINQQRGLAMVLVGGDISDFGLAREMRWVNDEFKKLNVPYFTVVGNHDLAQNGREAYQRIFGPLNYTFTYAGTRFILVNTNGREYEFNGHVPDVPWLQQQLADTVGVRRQVVMAHVPPEDGDFDAAVTPAYTSTLEQAPRLVLHLTGHNDKFSVRQPVPERVTYISGYSVAQRNYLLLTLWGRHQYKLETISY</sequence>
<dbReference type="GO" id="GO:0016787">
    <property type="term" value="F:hydrolase activity"/>
    <property type="evidence" value="ECO:0007669"/>
    <property type="project" value="InterPro"/>
</dbReference>
<gene>
    <name evidence="2" type="ORF">MUN82_19260</name>
</gene>
<dbReference type="SUPFAM" id="SSF56300">
    <property type="entry name" value="Metallo-dependent phosphatases"/>
    <property type="match status" value="1"/>
</dbReference>
<evidence type="ECO:0000259" key="1">
    <source>
        <dbReference type="Pfam" id="PF00149"/>
    </source>
</evidence>
<dbReference type="InterPro" id="IPR029052">
    <property type="entry name" value="Metallo-depent_PP-like"/>
</dbReference>